<protein>
    <submittedName>
        <fullName evidence="1">Uncharacterized protein</fullName>
    </submittedName>
</protein>
<comment type="caution">
    <text evidence="1">The sequence shown here is derived from an EMBL/GenBank/DDBJ whole genome shotgun (WGS) entry which is preliminary data.</text>
</comment>
<accession>A0ACB7YJZ5</accession>
<evidence type="ECO:0000313" key="2">
    <source>
        <dbReference type="Proteomes" id="UP000828048"/>
    </source>
</evidence>
<name>A0ACB7YJZ5_9ERIC</name>
<proteinExistence type="predicted"/>
<evidence type="ECO:0000313" key="1">
    <source>
        <dbReference type="EMBL" id="KAH7853696.1"/>
    </source>
</evidence>
<gene>
    <name evidence="1" type="ORF">Vadar_005622</name>
</gene>
<organism evidence="1 2">
    <name type="scientific">Vaccinium darrowii</name>
    <dbReference type="NCBI Taxonomy" id="229202"/>
    <lineage>
        <taxon>Eukaryota</taxon>
        <taxon>Viridiplantae</taxon>
        <taxon>Streptophyta</taxon>
        <taxon>Embryophyta</taxon>
        <taxon>Tracheophyta</taxon>
        <taxon>Spermatophyta</taxon>
        <taxon>Magnoliopsida</taxon>
        <taxon>eudicotyledons</taxon>
        <taxon>Gunneridae</taxon>
        <taxon>Pentapetalae</taxon>
        <taxon>asterids</taxon>
        <taxon>Ericales</taxon>
        <taxon>Ericaceae</taxon>
        <taxon>Vaccinioideae</taxon>
        <taxon>Vaccinieae</taxon>
        <taxon>Vaccinium</taxon>
    </lineage>
</organism>
<sequence length="290" mass="32977">MAISTESLVYLCICVVVSSLRSVSSASMPVCPLQSASFLNNLQSECSISFTPNPSLEVNGYLLDRRLALRGVGYRAVLFYAPWCPFSHDVRLMFEALSSMFPEIKHLAVEQSSVMPSVLSQYGVHSFPAVLMMNQTSIMRFRDSKDLHSLLKFYKKITGYEPVHYVSVDQFTRLESSGKLFAIQSRKGSALSGILSREPYLLFSLMFFFVRIVVFLFPKVVSQCRAFWVSYAPHFNLEIFGETSQIMGRVRLMIDVKRIWAKLRLWKTRNLRESARNARVWASSLASSVS</sequence>
<dbReference type="EMBL" id="CM037161">
    <property type="protein sequence ID" value="KAH7853696.1"/>
    <property type="molecule type" value="Genomic_DNA"/>
</dbReference>
<reference evidence="1 2" key="1">
    <citation type="journal article" date="2021" name="Hortic Res">
        <title>High-quality reference genome and annotation aids understanding of berry development for evergreen blueberry (Vaccinium darrowii).</title>
        <authorList>
            <person name="Yu J."/>
            <person name="Hulse-Kemp A.M."/>
            <person name="Babiker E."/>
            <person name="Staton M."/>
        </authorList>
    </citation>
    <scope>NUCLEOTIDE SEQUENCE [LARGE SCALE GENOMIC DNA]</scope>
    <source>
        <strain evidence="2">cv. NJ 8807/NJ 8810</strain>
        <tissue evidence="1">Young leaf</tissue>
    </source>
</reference>
<keyword evidence="2" id="KW-1185">Reference proteome</keyword>
<dbReference type="Proteomes" id="UP000828048">
    <property type="component" value="Chromosome 11"/>
</dbReference>